<dbReference type="Proteomes" id="UP000293846">
    <property type="component" value="Unassembled WGS sequence"/>
</dbReference>
<name>A0A4R1B3P0_9BACI</name>
<protein>
    <recommendedName>
        <fullName evidence="4">Spore coat protein</fullName>
    </recommendedName>
</protein>
<dbReference type="AlphaFoldDB" id="A0A4R1B3P0"/>
<sequence length="174" mass="19316">MNRYGPSMHNHSDRQRPSAYYPNPADQWGNSYSPQQVPFNQMPPHGYNPYPISHPSVNPYFGAGSYPNYGMQPYGQQKQPNHIQNIFQNPLEPEPNSNFSSSNQPFSANPYLNPYPKQSFIAKQPSGVKSIMNSFKGQDGTLDINKMVDTAGSMMNAVSQVSSMVKGLGGIIKV</sequence>
<organism evidence="2 3">
    <name type="scientific">Cytobacillus praedii</name>
    <dbReference type="NCBI Taxonomy" id="1742358"/>
    <lineage>
        <taxon>Bacteria</taxon>
        <taxon>Bacillati</taxon>
        <taxon>Bacillota</taxon>
        <taxon>Bacilli</taxon>
        <taxon>Bacillales</taxon>
        <taxon>Bacillaceae</taxon>
        <taxon>Cytobacillus</taxon>
    </lineage>
</organism>
<dbReference type="Pfam" id="PF14179">
    <property type="entry name" value="YppG"/>
    <property type="match status" value="1"/>
</dbReference>
<reference evidence="2 3" key="1">
    <citation type="submission" date="2019-03" db="EMBL/GenBank/DDBJ databases">
        <authorList>
            <person name="Jensen L."/>
            <person name="Storgaard J."/>
            <person name="Sulaj E."/>
            <person name="Schramm A."/>
            <person name="Marshall I.P.G."/>
        </authorList>
    </citation>
    <scope>NUCLEOTIDE SEQUENCE [LARGE SCALE GENOMIC DNA]</scope>
    <source>
        <strain evidence="2 3">2017H2G3</strain>
    </source>
</reference>
<evidence type="ECO:0000256" key="1">
    <source>
        <dbReference type="SAM" id="MobiDB-lite"/>
    </source>
</evidence>
<dbReference type="InterPro" id="IPR025555">
    <property type="entry name" value="YppG"/>
</dbReference>
<evidence type="ECO:0000313" key="3">
    <source>
        <dbReference type="Proteomes" id="UP000293846"/>
    </source>
</evidence>
<dbReference type="STRING" id="1742358.GCA_001439605_05093"/>
<proteinExistence type="predicted"/>
<dbReference type="EMBL" id="SJTH01000004">
    <property type="protein sequence ID" value="TCJ05603.1"/>
    <property type="molecule type" value="Genomic_DNA"/>
</dbReference>
<evidence type="ECO:0008006" key="4">
    <source>
        <dbReference type="Google" id="ProtNLM"/>
    </source>
</evidence>
<comment type="caution">
    <text evidence="2">The sequence shown here is derived from an EMBL/GenBank/DDBJ whole genome shotgun (WGS) entry which is preliminary data.</text>
</comment>
<accession>A0A4R1B3P0</accession>
<feature type="compositionally biased region" description="Polar residues" evidence="1">
    <location>
        <begin position="28"/>
        <end position="39"/>
    </location>
</feature>
<keyword evidence="3" id="KW-1185">Reference proteome</keyword>
<gene>
    <name evidence="2" type="ORF">E0Y62_04755</name>
</gene>
<evidence type="ECO:0000313" key="2">
    <source>
        <dbReference type="EMBL" id="TCJ05603.1"/>
    </source>
</evidence>
<dbReference type="OrthoDB" id="2456726at2"/>
<feature type="region of interest" description="Disordered" evidence="1">
    <location>
        <begin position="1"/>
        <end position="45"/>
    </location>
</feature>